<name>A0A085LQ61_9BILA</name>
<gene>
    <name evidence="2" type="ORF">M513_12017</name>
</gene>
<dbReference type="Proteomes" id="UP000030764">
    <property type="component" value="Unassembled WGS sequence"/>
</dbReference>
<accession>A0A085LQ61</accession>
<organism evidence="2 3">
    <name type="scientific">Trichuris suis</name>
    <name type="common">pig whipworm</name>
    <dbReference type="NCBI Taxonomy" id="68888"/>
    <lineage>
        <taxon>Eukaryota</taxon>
        <taxon>Metazoa</taxon>
        <taxon>Ecdysozoa</taxon>
        <taxon>Nematoda</taxon>
        <taxon>Enoplea</taxon>
        <taxon>Dorylaimia</taxon>
        <taxon>Trichinellida</taxon>
        <taxon>Trichuridae</taxon>
        <taxon>Trichuris</taxon>
    </lineage>
</organism>
<evidence type="ECO:0000313" key="3">
    <source>
        <dbReference type="Proteomes" id="UP000030764"/>
    </source>
</evidence>
<proteinExistence type="predicted"/>
<reference evidence="2 3" key="1">
    <citation type="journal article" date="2014" name="Nat. Genet.">
        <title>Genome and transcriptome of the porcine whipworm Trichuris suis.</title>
        <authorList>
            <person name="Jex A.R."/>
            <person name="Nejsum P."/>
            <person name="Schwarz E.M."/>
            <person name="Hu L."/>
            <person name="Young N.D."/>
            <person name="Hall R.S."/>
            <person name="Korhonen P.K."/>
            <person name="Liao S."/>
            <person name="Thamsborg S."/>
            <person name="Xia J."/>
            <person name="Xu P."/>
            <person name="Wang S."/>
            <person name="Scheerlinck J.P."/>
            <person name="Hofmann A."/>
            <person name="Sternberg P.W."/>
            <person name="Wang J."/>
            <person name="Gasser R.B."/>
        </authorList>
    </citation>
    <scope>NUCLEOTIDE SEQUENCE [LARGE SCALE GENOMIC DNA]</scope>
    <source>
        <strain evidence="2">DCEP-RM93M</strain>
    </source>
</reference>
<keyword evidence="3" id="KW-1185">Reference proteome</keyword>
<protein>
    <recommendedName>
        <fullName evidence="1">DUF7041 domain-containing protein</fullName>
    </recommendedName>
</protein>
<evidence type="ECO:0000259" key="1">
    <source>
        <dbReference type="Pfam" id="PF23055"/>
    </source>
</evidence>
<feature type="domain" description="DUF7041" evidence="1">
    <location>
        <begin position="19"/>
        <end position="102"/>
    </location>
</feature>
<dbReference type="InterPro" id="IPR055469">
    <property type="entry name" value="DUF7041"/>
</dbReference>
<sequence length="256" mass="28535">MSQAQPTSDLTMSAVALKLPPFWTNDPSLWFSQVDAQFGTRGISAQRTRFDYVVASLPFEVASEVRDLVLAPPAHAPYDKLREALIRLTSVPRHTRIQQLLNADELGDRCPSQLLRHRRQLIADSMPTGNDDFLTELFLQRLPPHARAIHAPCAQLRLDTIAAIANRVVESLPATVNSISPKSSEMPQLRTQIAELQRKVEELTIAATSSHSRATRRLTPTDTPSSQLCWYHRRFGKAAKKCTQPCDFSGNESPSS</sequence>
<dbReference type="EMBL" id="KL363340">
    <property type="protein sequence ID" value="KFD47107.1"/>
    <property type="molecule type" value="Genomic_DNA"/>
</dbReference>
<dbReference type="PANTHER" id="PTHR33327">
    <property type="entry name" value="ENDONUCLEASE"/>
    <property type="match status" value="1"/>
</dbReference>
<dbReference type="Pfam" id="PF23055">
    <property type="entry name" value="DUF7041"/>
    <property type="match status" value="1"/>
</dbReference>
<dbReference type="PANTHER" id="PTHR33327:SF3">
    <property type="entry name" value="RNA-DIRECTED DNA POLYMERASE"/>
    <property type="match status" value="1"/>
</dbReference>
<evidence type="ECO:0000313" key="2">
    <source>
        <dbReference type="EMBL" id="KFD47107.1"/>
    </source>
</evidence>
<dbReference type="AlphaFoldDB" id="A0A085LQ61"/>